<comment type="caution">
    <text evidence="1">The sequence shown here is derived from an EMBL/GenBank/DDBJ whole genome shotgun (WGS) entry which is preliminary data.</text>
</comment>
<reference evidence="1 2" key="1">
    <citation type="submission" date="2019-04" db="EMBL/GenBank/DDBJ databases">
        <title>Genome of a novel bacterium Candidatus Jettenia ecosi reconstructed from metagenome of an anammox bioreactor.</title>
        <authorList>
            <person name="Mardanov A.V."/>
            <person name="Beletsky A.V."/>
            <person name="Ravin N.V."/>
            <person name="Botchkova E.A."/>
            <person name="Litti Y.V."/>
            <person name="Nozhevnikova A.N."/>
        </authorList>
    </citation>
    <scope>NUCLEOTIDE SEQUENCE [LARGE SCALE GENOMIC DNA]</scope>
    <source>
        <strain evidence="1">J2</strain>
    </source>
</reference>
<dbReference type="AlphaFoldDB" id="A0A533QS99"/>
<dbReference type="Proteomes" id="UP000319783">
    <property type="component" value="Unassembled WGS sequence"/>
</dbReference>
<proteinExistence type="predicted"/>
<dbReference type="EMBL" id="SULG01000002">
    <property type="protein sequence ID" value="TLD43500.1"/>
    <property type="molecule type" value="Genomic_DNA"/>
</dbReference>
<evidence type="ECO:0000313" key="2">
    <source>
        <dbReference type="Proteomes" id="UP000319783"/>
    </source>
</evidence>
<gene>
    <name evidence="1" type="ORF">JETT_0131</name>
</gene>
<evidence type="ECO:0000313" key="1">
    <source>
        <dbReference type="EMBL" id="TLD43500.1"/>
    </source>
</evidence>
<organism evidence="1 2">
    <name type="scientific">Candidatus Jettenia ecosi</name>
    <dbReference type="NCBI Taxonomy" id="2494326"/>
    <lineage>
        <taxon>Bacteria</taxon>
        <taxon>Pseudomonadati</taxon>
        <taxon>Planctomycetota</taxon>
        <taxon>Candidatus Brocadiia</taxon>
        <taxon>Candidatus Brocadiales</taxon>
        <taxon>Candidatus Brocadiaceae</taxon>
        <taxon>Candidatus Jettenia</taxon>
    </lineage>
</organism>
<name>A0A533QS99_9BACT</name>
<protein>
    <submittedName>
        <fullName evidence="1">Uncharacterized protein</fullName>
    </submittedName>
</protein>
<sequence length="92" mass="10792">MRTNKFFVCPNCGNIKKFKVFMSNFQIVTQSPELGIRMNESGVLPNLRQADNYIECQLCFKKSEYDAAVNLGEKYIKDISNQPRELRRYTEM</sequence>
<accession>A0A533QS99</accession>